<dbReference type="CDD" id="cd06464">
    <property type="entry name" value="ACD_sHsps-like"/>
    <property type="match status" value="1"/>
</dbReference>
<feature type="compositionally biased region" description="Polar residues" evidence="2">
    <location>
        <begin position="348"/>
        <end position="358"/>
    </location>
</feature>
<dbReference type="InterPro" id="IPR008978">
    <property type="entry name" value="HSP20-like_chaperone"/>
</dbReference>
<feature type="transmembrane region" description="Helical" evidence="3">
    <location>
        <begin position="22"/>
        <end position="42"/>
    </location>
</feature>
<keyword evidence="5" id="KW-1185">Reference proteome</keyword>
<sequence>MDVFDVDLLLLYKQKAIPRGTLSSYIIYHISYIIYHISYIIYHPPLSSSSSTTTLPKKTIILFFKIKRKEDTKGHSNSTSSSSSSSSSSSCPSSHLNNNQQLYLINYSLFKIFLRTYRQTYRHRHRGCKKMEQVVSTDYLLQDSYLIGGYHESIESPQMPKVLEPSTPTFFGGSTPSGADSGFLQQVSSPPTNNNTTSSPPTMQMMNNNNNNNNNNLVSSSNPTPLLVSQPPQQQFQQNPSPSVYNPHLQDPQTHEHFLNLLTQIKQTQQTLSSFQTNHEFINAQTAAAVAAQQVVLPAAAVTITTSDSVVVVEEDGNSTDASSKTNHITNTIALAAAVTNKTKGKSTEANLTISMPSKKNIKASAIASPPNSPRKSSRNSKVKHKTQQVQNHITQIQLQQQQSQSSPSTLVNTSSLLTSQQPPTFKLSGSPVSSPPQSPLTPPPTTSGKKNSGGSSTNNNSRLKKSTSSTLTNNFNNNTNNNNNVNSSSSSLNNNSLNTSGNAIKNIPDGNLGQSTAGSEDKKHICQSFLKYYLKVNPALSTPTLRRSLILSLYVNKIPQDLRYRRPNDMANLCVVLYGYLYSSLDENTIREFINTHSSSSTRIKRDDKKKKRKRDKEGQESGSDGKFSPNLDKSSTVKSQRSSSLDQDPLWPGTSNSLQTTTSPTYNFYGSSTSPETNGVLSPNAATGGSTFFSADQTTAIQQDITMGGAFVNSGHSISNQPPPTQPLEDNEKEVSLHEAFINCVKSCNLLPFIEFKPVQELTTIPDFPLSGGECLYAFEDLVRWENEIKDQKLSIKQSQQQLQQQQQQLQQHQNQQTLLQQQQTLQNQQKSIYQQPDHISLTATLQQLQQQQKQMQSSLISSPLLTSSSLTSPLISSSSSSFQQQPQQQMLQSNPLSPTQMLFQTQQQPIQNQQQSLLSPPISFGLEEDWKNLIVGGQQQQQATNSLMVGNGGGNDMQQTMAISNNPSITNSVLINVYENEESFVIYAAIPHSKPNNLRVTVNQMEVIIEGTISLPESVYLPNGSDMLIPVSYPYSQKQEFAVGPFTKMIPLSCPVSSSVVGKKEGIVVIIARKEILNHQFGY</sequence>
<feature type="region of interest" description="Disordered" evidence="2">
    <location>
        <begin position="714"/>
        <end position="735"/>
    </location>
</feature>
<feature type="compositionally biased region" description="Low complexity" evidence="2">
    <location>
        <begin position="229"/>
        <end position="243"/>
    </location>
</feature>
<feature type="coiled-coil region" evidence="1">
    <location>
        <begin position="784"/>
        <end position="825"/>
    </location>
</feature>
<organism evidence="4 5">
    <name type="scientific">Cavenderia fasciculata</name>
    <name type="common">Slime mold</name>
    <name type="synonym">Dictyostelium fasciculatum</name>
    <dbReference type="NCBI Taxonomy" id="261658"/>
    <lineage>
        <taxon>Eukaryota</taxon>
        <taxon>Amoebozoa</taxon>
        <taxon>Evosea</taxon>
        <taxon>Eumycetozoa</taxon>
        <taxon>Dictyostelia</taxon>
        <taxon>Acytosteliales</taxon>
        <taxon>Cavenderiaceae</taxon>
        <taxon>Cavenderia</taxon>
    </lineage>
</organism>
<dbReference type="GeneID" id="14869835"/>
<dbReference type="RefSeq" id="XP_004355953.1">
    <property type="nucleotide sequence ID" value="XM_004355900.1"/>
</dbReference>
<protein>
    <recommendedName>
        <fullName evidence="6">SHSP domain-containing protein</fullName>
    </recommendedName>
</protein>
<dbReference type="SUPFAM" id="SSF49764">
    <property type="entry name" value="HSP20-like chaperones"/>
    <property type="match status" value="1"/>
</dbReference>
<dbReference type="Proteomes" id="UP000007797">
    <property type="component" value="Unassembled WGS sequence"/>
</dbReference>
<dbReference type="KEGG" id="dfa:DFA_08465"/>
<feature type="region of interest" description="Disordered" evidence="2">
    <location>
        <begin position="342"/>
        <end position="520"/>
    </location>
</feature>
<evidence type="ECO:0000256" key="3">
    <source>
        <dbReference type="SAM" id="Phobius"/>
    </source>
</evidence>
<reference evidence="5" key="1">
    <citation type="journal article" date="2011" name="Genome Res.">
        <title>Phylogeny-wide analysis of social amoeba genomes highlights ancient origins for complex intercellular communication.</title>
        <authorList>
            <person name="Heidel A.J."/>
            <person name="Lawal H.M."/>
            <person name="Felder M."/>
            <person name="Schilde C."/>
            <person name="Helps N.R."/>
            <person name="Tunggal B."/>
            <person name="Rivero F."/>
            <person name="John U."/>
            <person name="Schleicher M."/>
            <person name="Eichinger L."/>
            <person name="Platzer M."/>
            <person name="Noegel A.A."/>
            <person name="Schaap P."/>
            <person name="Gloeckner G."/>
        </authorList>
    </citation>
    <scope>NUCLEOTIDE SEQUENCE [LARGE SCALE GENOMIC DNA]</scope>
    <source>
        <strain evidence="5">SH3</strain>
    </source>
</reference>
<feature type="compositionally biased region" description="Pro residues" evidence="2">
    <location>
        <begin position="434"/>
        <end position="446"/>
    </location>
</feature>
<dbReference type="EMBL" id="GL883021">
    <property type="protein sequence ID" value="EGG17469.1"/>
    <property type="molecule type" value="Genomic_DNA"/>
</dbReference>
<keyword evidence="1" id="KW-0175">Coiled coil</keyword>
<feature type="compositionally biased region" description="Basic residues" evidence="2">
    <location>
        <begin position="376"/>
        <end position="387"/>
    </location>
</feature>
<feature type="compositionally biased region" description="Low complexity" evidence="2">
    <location>
        <begin position="636"/>
        <end position="646"/>
    </location>
</feature>
<keyword evidence="3" id="KW-1133">Transmembrane helix</keyword>
<gene>
    <name evidence="4" type="ORF">DFA_08465</name>
</gene>
<evidence type="ECO:0000256" key="2">
    <source>
        <dbReference type="SAM" id="MobiDB-lite"/>
    </source>
</evidence>
<feature type="region of interest" description="Disordered" evidence="2">
    <location>
        <begin position="874"/>
        <end position="896"/>
    </location>
</feature>
<name>F4Q695_CACFS</name>
<dbReference type="OMA" id="YRRPNDM"/>
<feature type="region of interest" description="Disordered" evidence="2">
    <location>
        <begin position="599"/>
        <end position="685"/>
    </location>
</feature>
<evidence type="ECO:0008006" key="6">
    <source>
        <dbReference type="Google" id="ProtNLM"/>
    </source>
</evidence>
<feature type="compositionally biased region" description="Polar residues" evidence="2">
    <location>
        <begin position="166"/>
        <end position="187"/>
    </location>
</feature>
<proteinExistence type="predicted"/>
<evidence type="ECO:0000313" key="4">
    <source>
        <dbReference type="EMBL" id="EGG17469.1"/>
    </source>
</evidence>
<dbReference type="AlphaFoldDB" id="F4Q695"/>
<feature type="compositionally biased region" description="Low complexity" evidence="2">
    <location>
        <begin position="447"/>
        <end position="503"/>
    </location>
</feature>
<feature type="compositionally biased region" description="Low complexity" evidence="2">
    <location>
        <begin position="76"/>
        <end position="93"/>
    </location>
</feature>
<feature type="compositionally biased region" description="Polar residues" evidence="2">
    <location>
        <begin position="655"/>
        <end position="685"/>
    </location>
</feature>
<keyword evidence="3" id="KW-0812">Transmembrane</keyword>
<accession>F4Q695</accession>
<feature type="region of interest" description="Disordered" evidence="2">
    <location>
        <begin position="157"/>
        <end position="251"/>
    </location>
</feature>
<feature type="compositionally biased region" description="Low complexity" evidence="2">
    <location>
        <begin position="388"/>
        <end position="422"/>
    </location>
</feature>
<evidence type="ECO:0000313" key="5">
    <source>
        <dbReference type="Proteomes" id="UP000007797"/>
    </source>
</evidence>
<feature type="region of interest" description="Disordered" evidence="2">
    <location>
        <begin position="72"/>
        <end position="93"/>
    </location>
</feature>
<evidence type="ECO:0000256" key="1">
    <source>
        <dbReference type="SAM" id="Coils"/>
    </source>
</evidence>
<keyword evidence="3" id="KW-0472">Membrane</keyword>
<dbReference type="OrthoDB" id="20975at2759"/>
<feature type="compositionally biased region" description="Low complexity" evidence="2">
    <location>
        <begin position="188"/>
        <end position="216"/>
    </location>
</feature>